<protein>
    <submittedName>
        <fullName evidence="1">Uncharacterized protein</fullName>
    </submittedName>
</protein>
<evidence type="ECO:0000313" key="1">
    <source>
        <dbReference type="EMBL" id="GAT16529.1"/>
    </source>
</evidence>
<dbReference type="Proteomes" id="UP000069654">
    <property type="component" value="Unassembled WGS sequence"/>
</dbReference>
<name>A0A100XH98_MYCTH</name>
<accession>A0A100XH98</accession>
<sequence length="218" mass="23561">MRDAADQVSKLMKVTPNRAMRLLYEQFIAYARAYSNAVPDYEPADNFLVGVVGAVSSALVRVCLSIEYGAAPARAPFVAALSPSLLTDKVAAAAPPQPFLGNGDPTCSDWYALLAQFREDTVAWQNLDAEIPANEWSQEQRKTIDDIGPVMKEFANDIEELGRRSSNATLQDLALLAAQYRRAYVESLPTYTSVDSYLSGASAGITSAIIDGCRAAEA</sequence>
<comment type="caution">
    <text evidence="1">The sequence shown here is derived from an EMBL/GenBank/DDBJ whole genome shotgun (WGS) entry which is preliminary data.</text>
</comment>
<proteinExistence type="predicted"/>
<dbReference type="AlphaFoldDB" id="A0A100XH98"/>
<reference evidence="2" key="2">
    <citation type="submission" date="2016-02" db="EMBL/GenBank/DDBJ databases">
        <title>Draft genome sequence of five rapidly growing Mycobacterium species.</title>
        <authorList>
            <person name="Katahira K."/>
            <person name="Gotou Y."/>
            <person name="Iida K."/>
            <person name="Ogura Y."/>
            <person name="Hayashi T."/>
        </authorList>
    </citation>
    <scope>NUCLEOTIDE SEQUENCE [LARGE SCALE GENOMIC DNA]</scope>
    <source>
        <strain evidence="2">JCM6362</strain>
    </source>
</reference>
<reference evidence="1 2" key="1">
    <citation type="journal article" date="2016" name="Genome Announc.">
        <title>Draft Genome Sequences of Five Rapidly Growing Mycobacterium Species, M. thermoresistibile, M. fortuitum subsp. acetamidolyticum, M. canariasense, M. brisbanense, and M. novocastrense.</title>
        <authorList>
            <person name="Katahira K."/>
            <person name="Ogura Y."/>
            <person name="Gotoh Y."/>
            <person name="Hayashi T."/>
        </authorList>
    </citation>
    <scope>NUCLEOTIDE SEQUENCE [LARGE SCALE GENOMIC DNA]</scope>
    <source>
        <strain evidence="1 2">JCM6362</strain>
    </source>
</reference>
<organism evidence="1 2">
    <name type="scientific">Mycolicibacterium thermoresistibile</name>
    <name type="common">Mycobacterium thermoresistibile</name>
    <dbReference type="NCBI Taxonomy" id="1797"/>
    <lineage>
        <taxon>Bacteria</taxon>
        <taxon>Bacillati</taxon>
        <taxon>Actinomycetota</taxon>
        <taxon>Actinomycetes</taxon>
        <taxon>Mycobacteriales</taxon>
        <taxon>Mycobacteriaceae</taxon>
        <taxon>Mycolicibacterium</taxon>
    </lineage>
</organism>
<dbReference type="STRING" id="1797.RMCT_3498"/>
<gene>
    <name evidence="1" type="ORF">RMCT_3498</name>
</gene>
<evidence type="ECO:0000313" key="2">
    <source>
        <dbReference type="Proteomes" id="UP000069654"/>
    </source>
</evidence>
<dbReference type="EMBL" id="BCTB01000047">
    <property type="protein sequence ID" value="GAT16529.1"/>
    <property type="molecule type" value="Genomic_DNA"/>
</dbReference>